<sequence>MDDIVLKFKYFVRLLGQVVIIIGIFVFTSIDAHNNFTPHLNLFNGWLLLSFLTQFWLVRLQSGSSEISIVQRGLTQRSREKINHNKPKWGVLNHGNYDLLILDYQITNDIMVSISKLVIGILMSLLGPVILAVIWVLKPDALKNR</sequence>
<feature type="transmembrane region" description="Helical" evidence="1">
    <location>
        <begin position="42"/>
        <end position="58"/>
    </location>
</feature>
<dbReference type="AlphaFoldDB" id="A0A0R1VMK5"/>
<name>A0A0R1VMK5_9LACO</name>
<keyword evidence="1" id="KW-1133">Transmembrane helix</keyword>
<keyword evidence="1" id="KW-0472">Membrane</keyword>
<evidence type="ECO:0000313" key="3">
    <source>
        <dbReference type="Proteomes" id="UP000051966"/>
    </source>
</evidence>
<keyword evidence="1" id="KW-0812">Transmembrane</keyword>
<proteinExistence type="predicted"/>
<evidence type="ECO:0000313" key="2">
    <source>
        <dbReference type="EMBL" id="KRM06639.1"/>
    </source>
</evidence>
<comment type="caution">
    <text evidence="2">The sequence shown here is derived from an EMBL/GenBank/DDBJ whole genome shotgun (WGS) entry which is preliminary data.</text>
</comment>
<keyword evidence="3" id="KW-1185">Reference proteome</keyword>
<gene>
    <name evidence="2" type="ORF">FD41_GL000517</name>
</gene>
<feature type="transmembrane region" description="Helical" evidence="1">
    <location>
        <begin position="12"/>
        <end position="30"/>
    </location>
</feature>
<dbReference type="PATRIC" id="fig|1423743.5.peg.532"/>
<accession>A0A0R1VMK5</accession>
<dbReference type="EMBL" id="AZFY01000102">
    <property type="protein sequence ID" value="KRM06639.1"/>
    <property type="molecule type" value="Genomic_DNA"/>
</dbReference>
<dbReference type="Proteomes" id="UP000051966">
    <property type="component" value="Unassembled WGS sequence"/>
</dbReference>
<evidence type="ECO:0000256" key="1">
    <source>
        <dbReference type="SAM" id="Phobius"/>
    </source>
</evidence>
<reference evidence="2 3" key="1">
    <citation type="journal article" date="2015" name="Genome Announc.">
        <title>Expanding the biotechnology potential of lactobacilli through comparative genomics of 213 strains and associated genera.</title>
        <authorList>
            <person name="Sun Z."/>
            <person name="Harris H.M."/>
            <person name="McCann A."/>
            <person name="Guo C."/>
            <person name="Argimon S."/>
            <person name="Zhang W."/>
            <person name="Yang X."/>
            <person name="Jeffery I.B."/>
            <person name="Cooney J.C."/>
            <person name="Kagawa T.F."/>
            <person name="Liu W."/>
            <person name="Song Y."/>
            <person name="Salvetti E."/>
            <person name="Wrobel A."/>
            <person name="Rasinkangas P."/>
            <person name="Parkhill J."/>
            <person name="Rea M.C."/>
            <person name="O'Sullivan O."/>
            <person name="Ritari J."/>
            <person name="Douillard F.P."/>
            <person name="Paul Ross R."/>
            <person name="Yang R."/>
            <person name="Briner A.E."/>
            <person name="Felis G.E."/>
            <person name="de Vos W.M."/>
            <person name="Barrangou R."/>
            <person name="Klaenhammer T.R."/>
            <person name="Caufield P.W."/>
            <person name="Cui Y."/>
            <person name="Zhang H."/>
            <person name="O'Toole P.W."/>
        </authorList>
    </citation>
    <scope>NUCLEOTIDE SEQUENCE [LARGE SCALE GENOMIC DNA]</scope>
    <source>
        <strain evidence="2 3">DSM 18382</strain>
    </source>
</reference>
<feature type="transmembrane region" description="Helical" evidence="1">
    <location>
        <begin position="117"/>
        <end position="137"/>
    </location>
</feature>
<organism evidence="2 3">
    <name type="scientific">Lentilactobacillus farraginis DSM 18382 = JCM 14108</name>
    <dbReference type="NCBI Taxonomy" id="1423743"/>
    <lineage>
        <taxon>Bacteria</taxon>
        <taxon>Bacillati</taxon>
        <taxon>Bacillota</taxon>
        <taxon>Bacilli</taxon>
        <taxon>Lactobacillales</taxon>
        <taxon>Lactobacillaceae</taxon>
        <taxon>Lentilactobacillus</taxon>
    </lineage>
</organism>
<protein>
    <submittedName>
        <fullName evidence="2">Uncharacterized protein</fullName>
    </submittedName>
</protein>